<keyword evidence="3" id="KW-1185">Reference proteome</keyword>
<accession>A0ABT3WYB5</accession>
<dbReference type="EMBL" id="JAPMLT010000002">
    <property type="protein sequence ID" value="MCX7569664.1"/>
    <property type="molecule type" value="Genomic_DNA"/>
</dbReference>
<feature type="region of interest" description="Disordered" evidence="1">
    <location>
        <begin position="20"/>
        <end position="59"/>
    </location>
</feature>
<dbReference type="RefSeq" id="WP_267150897.1">
    <property type="nucleotide sequence ID" value="NZ_JAPMLT010000002.1"/>
</dbReference>
<feature type="compositionally biased region" description="Basic residues" evidence="1">
    <location>
        <begin position="25"/>
        <end position="42"/>
    </location>
</feature>
<name>A0ABT3WYB5_9BACL</name>
<organism evidence="2 3">
    <name type="scientific">Tumebacillus lacus</name>
    <dbReference type="NCBI Taxonomy" id="2995335"/>
    <lineage>
        <taxon>Bacteria</taxon>
        <taxon>Bacillati</taxon>
        <taxon>Bacillota</taxon>
        <taxon>Bacilli</taxon>
        <taxon>Bacillales</taxon>
        <taxon>Alicyclobacillaceae</taxon>
        <taxon>Tumebacillus</taxon>
    </lineage>
</organism>
<sequence length="159" mass="17076">MGSRKRKKQKIHDITLVAADLKVPAKTKKKRPSRPAKPRSKKPPLPGGASFPSFQLPSPKSPTFYDDSVRAIANLRNLCKQCIGYVSRADQLFDGLHGVGSQLHQAGVLPKIAGGKFKDLTSNEWTAVLMALLNSPLSGFLLGGGAPEETKNEKGDGSD</sequence>
<comment type="caution">
    <text evidence="2">The sequence shown here is derived from an EMBL/GenBank/DDBJ whole genome shotgun (WGS) entry which is preliminary data.</text>
</comment>
<protein>
    <submittedName>
        <fullName evidence="2">Uncharacterized protein</fullName>
    </submittedName>
</protein>
<evidence type="ECO:0000313" key="2">
    <source>
        <dbReference type="EMBL" id="MCX7569664.1"/>
    </source>
</evidence>
<gene>
    <name evidence="2" type="ORF">OS242_06780</name>
</gene>
<proteinExistence type="predicted"/>
<reference evidence="2 3" key="1">
    <citation type="submission" date="2022-11" db="EMBL/GenBank/DDBJ databases">
        <title>Study of microbial diversity in lake waters.</title>
        <authorList>
            <person name="Zhang J."/>
        </authorList>
    </citation>
    <scope>NUCLEOTIDE SEQUENCE [LARGE SCALE GENOMIC DNA]</scope>
    <source>
        <strain evidence="2 3">DT12</strain>
    </source>
</reference>
<evidence type="ECO:0000313" key="3">
    <source>
        <dbReference type="Proteomes" id="UP001208017"/>
    </source>
</evidence>
<dbReference type="Proteomes" id="UP001208017">
    <property type="component" value="Unassembled WGS sequence"/>
</dbReference>
<evidence type="ECO:0000256" key="1">
    <source>
        <dbReference type="SAM" id="MobiDB-lite"/>
    </source>
</evidence>